<evidence type="ECO:0000313" key="1">
    <source>
        <dbReference type="EMBL" id="KKM02794.1"/>
    </source>
</evidence>
<reference evidence="1" key="1">
    <citation type="journal article" date="2015" name="Nature">
        <title>Complex archaea that bridge the gap between prokaryotes and eukaryotes.</title>
        <authorList>
            <person name="Spang A."/>
            <person name="Saw J.H."/>
            <person name="Jorgensen S.L."/>
            <person name="Zaremba-Niedzwiedzka K."/>
            <person name="Martijn J."/>
            <person name="Lind A.E."/>
            <person name="van Eijk R."/>
            <person name="Schleper C."/>
            <person name="Guy L."/>
            <person name="Ettema T.J."/>
        </authorList>
    </citation>
    <scope>NUCLEOTIDE SEQUENCE</scope>
</reference>
<gene>
    <name evidence="1" type="ORF">LCGC14_1780810</name>
</gene>
<protein>
    <submittedName>
        <fullName evidence="1">Uncharacterized protein</fullName>
    </submittedName>
</protein>
<sequence length="72" mass="7358">MNHACPNCGTEINSILIVKVEIILNGDTWEHDAQAIADASCPECGNGLGTGDLAVLGVPSELLAKVGIEGAQ</sequence>
<dbReference type="EMBL" id="LAZR01016837">
    <property type="protein sequence ID" value="KKM02794.1"/>
    <property type="molecule type" value="Genomic_DNA"/>
</dbReference>
<comment type="caution">
    <text evidence="1">The sequence shown here is derived from an EMBL/GenBank/DDBJ whole genome shotgun (WGS) entry which is preliminary data.</text>
</comment>
<dbReference type="AlphaFoldDB" id="A0A0F9GVM0"/>
<accession>A0A0F9GVM0</accession>
<name>A0A0F9GVM0_9ZZZZ</name>
<proteinExistence type="predicted"/>
<organism evidence="1">
    <name type="scientific">marine sediment metagenome</name>
    <dbReference type="NCBI Taxonomy" id="412755"/>
    <lineage>
        <taxon>unclassified sequences</taxon>
        <taxon>metagenomes</taxon>
        <taxon>ecological metagenomes</taxon>
    </lineage>
</organism>